<protein>
    <submittedName>
        <fullName evidence="1">Uncharacterized protein</fullName>
    </submittedName>
</protein>
<evidence type="ECO:0000313" key="1">
    <source>
        <dbReference type="EMBL" id="CAA6822337.1"/>
    </source>
</evidence>
<gene>
    <name evidence="1" type="ORF">HELGO_WM50867</name>
</gene>
<dbReference type="EMBL" id="CACVAZ010000151">
    <property type="protein sequence ID" value="CAA6822337.1"/>
    <property type="molecule type" value="Genomic_DNA"/>
</dbReference>
<organism evidence="1">
    <name type="scientific">uncultured Sulfurovum sp</name>
    <dbReference type="NCBI Taxonomy" id="269237"/>
    <lineage>
        <taxon>Bacteria</taxon>
        <taxon>Pseudomonadati</taxon>
        <taxon>Campylobacterota</taxon>
        <taxon>Epsilonproteobacteria</taxon>
        <taxon>Campylobacterales</taxon>
        <taxon>Sulfurovaceae</taxon>
        <taxon>Sulfurovum</taxon>
        <taxon>environmental samples</taxon>
    </lineage>
</organism>
<reference evidence="1" key="1">
    <citation type="submission" date="2020-01" db="EMBL/GenBank/DDBJ databases">
        <authorList>
            <person name="Meier V. D."/>
            <person name="Meier V D."/>
        </authorList>
    </citation>
    <scope>NUCLEOTIDE SEQUENCE</scope>
    <source>
        <strain evidence="1">HLG_WM_MAG_02</strain>
    </source>
</reference>
<dbReference type="AlphaFoldDB" id="A0A6S6TW53"/>
<proteinExistence type="predicted"/>
<sequence length="84" mass="9525">MKIDEKFIALGKVDGSLNEAQQRLIQNEEISQANANLFLLLRGTFEASVQAQIIENYKLLAQYHKDKKAESKAEVKAEVQEAYI</sequence>
<name>A0A6S6TW53_9BACT</name>
<feature type="non-terminal residue" evidence="1">
    <location>
        <position position="84"/>
    </location>
</feature>
<accession>A0A6S6TW53</accession>